<dbReference type="RefSeq" id="WP_406697741.1">
    <property type="nucleotide sequence ID" value="NZ_CP155447.1"/>
</dbReference>
<evidence type="ECO:0000256" key="5">
    <source>
        <dbReference type="SAM" id="MobiDB-lite"/>
    </source>
</evidence>
<dbReference type="GO" id="GO:0006508">
    <property type="term" value="P:proteolysis"/>
    <property type="evidence" value="ECO:0007669"/>
    <property type="project" value="UniProtKB-KW"/>
</dbReference>
<dbReference type="EMBL" id="CP155447">
    <property type="protein sequence ID" value="XBH04936.1"/>
    <property type="molecule type" value="Genomic_DNA"/>
</dbReference>
<evidence type="ECO:0000256" key="1">
    <source>
        <dbReference type="ARBA" id="ARBA00011073"/>
    </source>
</evidence>
<proteinExistence type="inferred from homology"/>
<evidence type="ECO:0008006" key="7">
    <source>
        <dbReference type="Google" id="ProtNLM"/>
    </source>
</evidence>
<dbReference type="InterPro" id="IPR036852">
    <property type="entry name" value="Peptidase_S8/S53_dom_sf"/>
</dbReference>
<protein>
    <recommendedName>
        <fullName evidence="7">S8 family serine peptidase</fullName>
    </recommendedName>
</protein>
<keyword evidence="3" id="KW-0378">Hydrolase</keyword>
<dbReference type="InterPro" id="IPR050131">
    <property type="entry name" value="Peptidase_S8_subtilisin-like"/>
</dbReference>
<feature type="region of interest" description="Disordered" evidence="5">
    <location>
        <begin position="273"/>
        <end position="300"/>
    </location>
</feature>
<dbReference type="AlphaFoldDB" id="A0AAU7CJW8"/>
<gene>
    <name evidence="6" type="ORF">V5E97_02645</name>
</gene>
<name>A0AAU7CJW8_9BACT</name>
<comment type="similarity">
    <text evidence="1">Belongs to the peptidase S8 family.</text>
</comment>
<dbReference type="PANTHER" id="PTHR43806">
    <property type="entry name" value="PEPTIDASE S8"/>
    <property type="match status" value="1"/>
</dbReference>
<evidence type="ECO:0000256" key="4">
    <source>
        <dbReference type="ARBA" id="ARBA00022825"/>
    </source>
</evidence>
<evidence type="ECO:0000256" key="2">
    <source>
        <dbReference type="ARBA" id="ARBA00022670"/>
    </source>
</evidence>
<keyword evidence="2" id="KW-0645">Protease</keyword>
<dbReference type="SUPFAM" id="SSF52743">
    <property type="entry name" value="Subtilisin-like"/>
    <property type="match status" value="1"/>
</dbReference>
<evidence type="ECO:0000256" key="3">
    <source>
        <dbReference type="ARBA" id="ARBA00022801"/>
    </source>
</evidence>
<keyword evidence="4" id="KW-0720">Serine protease</keyword>
<reference evidence="6" key="1">
    <citation type="submission" date="2024-05" db="EMBL/GenBank/DDBJ databases">
        <title>Planctomycetes of the genus Singulisphaera possess chitinolytic capabilities.</title>
        <authorList>
            <person name="Ivanova A."/>
        </authorList>
    </citation>
    <scope>NUCLEOTIDE SEQUENCE</scope>
    <source>
        <strain evidence="6">Ch08T</strain>
    </source>
</reference>
<evidence type="ECO:0000313" key="6">
    <source>
        <dbReference type="EMBL" id="XBH04936.1"/>
    </source>
</evidence>
<dbReference type="Gene3D" id="3.40.50.200">
    <property type="entry name" value="Peptidase S8/S53 domain"/>
    <property type="match status" value="2"/>
</dbReference>
<accession>A0AAU7CJW8</accession>
<organism evidence="6">
    <name type="scientific">Singulisphaera sp. Ch08</name>
    <dbReference type="NCBI Taxonomy" id="3120278"/>
    <lineage>
        <taxon>Bacteria</taxon>
        <taxon>Pseudomonadati</taxon>
        <taxon>Planctomycetota</taxon>
        <taxon>Planctomycetia</taxon>
        <taxon>Isosphaerales</taxon>
        <taxon>Isosphaeraceae</taxon>
        <taxon>Singulisphaera</taxon>
    </lineage>
</organism>
<dbReference type="PANTHER" id="PTHR43806:SF11">
    <property type="entry name" value="CEREVISIN-RELATED"/>
    <property type="match status" value="1"/>
</dbReference>
<sequence>MPWRAIAGLLLLVPFGQPARAQADRLDAGVASPGQRPVVARMADAQAVRNRLGLTAEYDRIVGLDSVKVAVLDYGFAGLGQGRPYLPASAEVVEHYDPAFVRRFGLGDPDFRTPFDPLNRHGRVMAQVIWSVTGSHPNGPKFYLLNASGPTMLRRAVRFAIEHKVDLILFSGSFEGGGNGDGRGPINRVVAEATAAGIPWINAAGNSGRKVYNGPVRVLKDGYLRLRDGSDVAALRFRNRVDENRVSVTLTWNDYREEEDAGTDKDLDLYIEDPAGRPVGAGEKRQVSGSQVPGPDETRNPRERVVLTALPASPEVLTDPDYCYRIRIRAKRGRFLPTDRLRVLVTASREAYIPPGGDSPREALEFLDASGEGELYPPADNPLVLTVGDSDLSSSIGPTTDRRIKPDVILADSRAFFTDGEVSAGSSNAAAYVAGVVTVLKAAVPGLRPSHLLRIAQQGPVVPYSALRGRPTRPASSPPPGFHYWQTPTRAKLIDLVRRSQ</sequence>
<dbReference type="GO" id="GO:0004252">
    <property type="term" value="F:serine-type endopeptidase activity"/>
    <property type="evidence" value="ECO:0007669"/>
    <property type="project" value="InterPro"/>
</dbReference>